<sequence>MSDASVPRGGGRGPGLTALRAPAPHQVEQDQFEARQPLSLPVDPPDGQTMVSAEPELEEEPISASSVSLEPDLPPGPEPTKAPNLVLSKSFSASASALSSSLRALGDMAPPAGWRRWLRLGPSKKALEAAARKAKLLATFDETLTIAVASPKGSAGKTPTARGIAAAFGAARGGGVVAVDLNELRGTLGQRSVITHDRHIGHLVEAADYLLGHRARTVEIERCMNRQPDSFEWVLTSDPTTTEPMSDEDFTKIHTVLKRFYPILVIDTGNAELASSWRSAAAVADLIVVPMKWRADHIAPASRMLEGMLARGEQVGGRVVIVGTNGVKEADPLARAKALEHFHGLPIVEIPVDPALNGQIIRWNSLSDSTKVAFETLGATLSDLAQAQGVTR</sequence>
<keyword evidence="3" id="KW-1185">Reference proteome</keyword>
<reference evidence="2 3" key="1">
    <citation type="submission" date="2018-12" db="EMBL/GenBank/DDBJ databases">
        <authorList>
            <consortium name="Pathogen Informatics"/>
        </authorList>
    </citation>
    <scope>NUCLEOTIDE SEQUENCE [LARGE SCALE GENOMIC DNA]</scope>
    <source>
        <strain evidence="2 3">NCTC12967</strain>
    </source>
</reference>
<dbReference type="GO" id="GO:0051782">
    <property type="term" value="P:negative regulation of cell division"/>
    <property type="evidence" value="ECO:0007669"/>
    <property type="project" value="TreeGrafter"/>
</dbReference>
<evidence type="ECO:0000313" key="3">
    <source>
        <dbReference type="Proteomes" id="UP000273044"/>
    </source>
</evidence>
<protein>
    <submittedName>
        <fullName evidence="2">Flp pilus assembly protein, ATPase CpaE</fullName>
    </submittedName>
</protein>
<dbReference type="PANTHER" id="PTHR43384">
    <property type="entry name" value="SEPTUM SITE-DETERMINING PROTEIN MIND HOMOLOG, CHLOROPLASTIC-RELATED"/>
    <property type="match status" value="1"/>
</dbReference>
<organism evidence="2 3">
    <name type="scientific">Arachnia propionica</name>
    <dbReference type="NCBI Taxonomy" id="1750"/>
    <lineage>
        <taxon>Bacteria</taxon>
        <taxon>Bacillati</taxon>
        <taxon>Actinomycetota</taxon>
        <taxon>Actinomycetes</taxon>
        <taxon>Propionibacteriales</taxon>
        <taxon>Propionibacteriaceae</taxon>
        <taxon>Arachnia</taxon>
    </lineage>
</organism>
<proteinExistence type="predicted"/>
<dbReference type="SUPFAM" id="SSF52540">
    <property type="entry name" value="P-loop containing nucleoside triphosphate hydrolases"/>
    <property type="match status" value="1"/>
</dbReference>
<dbReference type="Proteomes" id="UP000273044">
    <property type="component" value="Chromosome"/>
</dbReference>
<dbReference type="GO" id="GO:0005524">
    <property type="term" value="F:ATP binding"/>
    <property type="evidence" value="ECO:0007669"/>
    <property type="project" value="TreeGrafter"/>
</dbReference>
<accession>A0A448N0J5</accession>
<dbReference type="InterPro" id="IPR027417">
    <property type="entry name" value="P-loop_NTPase"/>
</dbReference>
<dbReference type="EMBL" id="LR134406">
    <property type="protein sequence ID" value="VEH70872.1"/>
    <property type="molecule type" value="Genomic_DNA"/>
</dbReference>
<dbReference type="GO" id="GO:0005829">
    <property type="term" value="C:cytosol"/>
    <property type="evidence" value="ECO:0007669"/>
    <property type="project" value="TreeGrafter"/>
</dbReference>
<evidence type="ECO:0000256" key="1">
    <source>
        <dbReference type="SAM" id="MobiDB-lite"/>
    </source>
</evidence>
<dbReference type="AlphaFoldDB" id="A0A448N0J5"/>
<name>A0A448N0J5_9ACTN</name>
<dbReference type="GO" id="GO:0009898">
    <property type="term" value="C:cytoplasmic side of plasma membrane"/>
    <property type="evidence" value="ECO:0007669"/>
    <property type="project" value="TreeGrafter"/>
</dbReference>
<dbReference type="GO" id="GO:0016887">
    <property type="term" value="F:ATP hydrolysis activity"/>
    <property type="evidence" value="ECO:0007669"/>
    <property type="project" value="TreeGrafter"/>
</dbReference>
<dbReference type="InterPro" id="IPR050625">
    <property type="entry name" value="ParA/MinD_ATPase"/>
</dbReference>
<dbReference type="PANTHER" id="PTHR43384:SF14">
    <property type="entry name" value="ESX-1 SECRETION-ASSOCIATED PROTEIN ESPI"/>
    <property type="match status" value="1"/>
</dbReference>
<dbReference type="Gene3D" id="3.40.50.300">
    <property type="entry name" value="P-loop containing nucleotide triphosphate hydrolases"/>
    <property type="match status" value="1"/>
</dbReference>
<evidence type="ECO:0000313" key="2">
    <source>
        <dbReference type="EMBL" id="VEH70872.1"/>
    </source>
</evidence>
<gene>
    <name evidence="2" type="ORF">NCTC12967_02178</name>
</gene>
<dbReference type="OMA" id="VHPDNKI"/>
<feature type="region of interest" description="Disordered" evidence="1">
    <location>
        <begin position="1"/>
        <end position="84"/>
    </location>
</feature>